<dbReference type="Pfam" id="PF13432">
    <property type="entry name" value="TPR_16"/>
    <property type="match status" value="1"/>
</dbReference>
<keyword evidence="4" id="KW-1185">Reference proteome</keyword>
<keyword evidence="1" id="KW-0732">Signal</keyword>
<dbReference type="EMBL" id="JAYDCJ010000001">
    <property type="protein sequence ID" value="MEA1079328.1"/>
    <property type="molecule type" value="Genomic_DNA"/>
</dbReference>
<evidence type="ECO:0000259" key="2">
    <source>
        <dbReference type="Pfam" id="PF13529"/>
    </source>
</evidence>
<organism evidence="3 4">
    <name type="scientific">Marinobacter qingdaonensis</name>
    <dbReference type="NCBI Taxonomy" id="3108486"/>
    <lineage>
        <taxon>Bacteria</taxon>
        <taxon>Pseudomonadati</taxon>
        <taxon>Pseudomonadota</taxon>
        <taxon>Gammaproteobacteria</taxon>
        <taxon>Pseudomonadales</taxon>
        <taxon>Marinobacteraceae</taxon>
        <taxon>Marinobacter</taxon>
    </lineage>
</organism>
<name>A0ABU5NU40_9GAMM</name>
<dbReference type="Gene3D" id="1.25.40.10">
    <property type="entry name" value="Tetratricopeptide repeat domain"/>
    <property type="match status" value="1"/>
</dbReference>
<sequence>MTSAHFSVPAGRLIALFLILQLAGCATAPQWPSGADTSPALQSRTLLTEVPFYPQERYQCGPASLAMMLNAQGLNTDPDVLRDLVYIPGREGSLQVEMVAAGRAHNMLVYTLDGSLESLLTEVAAGNPVLVMQNLLFDWWPQWHFAVVIGFDAERETIILHTDTRERHETSVEVFANTWARSDHWAAVMLPPDEIPATATALGYLASASDLEVTGRTHAALTAYQTAEQRWPEQPAAILGQGNIAYTRKQLPEAADQFARMVTRFPREAVGWNNLAHTLGQLGCETEATRAQHCAATLAPERFDQEVTLNPAADGPAQCAVPACPVPTPASP</sequence>
<dbReference type="Gene3D" id="3.90.70.10">
    <property type="entry name" value="Cysteine proteinases"/>
    <property type="match status" value="1"/>
</dbReference>
<proteinExistence type="predicted"/>
<feature type="signal peptide" evidence="1">
    <location>
        <begin position="1"/>
        <end position="28"/>
    </location>
</feature>
<gene>
    <name evidence="3" type="ORF">U5822_01520</name>
</gene>
<dbReference type="NCBIfam" id="NF033920">
    <property type="entry name" value="C39_PA2778_fam"/>
    <property type="match status" value="1"/>
</dbReference>
<dbReference type="InterPro" id="IPR039564">
    <property type="entry name" value="Peptidase_C39-like"/>
</dbReference>
<accession>A0ABU5NU40</accession>
<dbReference type="Proteomes" id="UP001305746">
    <property type="component" value="Unassembled WGS sequence"/>
</dbReference>
<dbReference type="InterPro" id="IPR011990">
    <property type="entry name" value="TPR-like_helical_dom_sf"/>
</dbReference>
<evidence type="ECO:0000256" key="1">
    <source>
        <dbReference type="SAM" id="SignalP"/>
    </source>
</evidence>
<reference evidence="3 4" key="1">
    <citation type="submission" date="2023-12" db="EMBL/GenBank/DDBJ databases">
        <title>Marinobacter qingdaonensis sp. nov., isolated from the intertidal sediment of Qingdao, PR China.</title>
        <authorList>
            <person name="Li Y."/>
        </authorList>
    </citation>
    <scope>NUCLEOTIDE SEQUENCE [LARGE SCALE GENOMIC DNA]</scope>
    <source>
        <strain evidence="3 4">ASW11-75</strain>
    </source>
</reference>
<feature type="chain" id="PRO_5046905523" evidence="1">
    <location>
        <begin position="29"/>
        <end position="332"/>
    </location>
</feature>
<dbReference type="InterPro" id="IPR039563">
    <property type="entry name" value="Peptidase_C39_single_dom"/>
</dbReference>
<protein>
    <submittedName>
        <fullName evidence="3">PA2778 family cysteine peptidase</fullName>
    </submittedName>
</protein>
<evidence type="ECO:0000313" key="3">
    <source>
        <dbReference type="EMBL" id="MEA1079328.1"/>
    </source>
</evidence>
<dbReference type="CDD" id="cd02549">
    <property type="entry name" value="Peptidase_C39A"/>
    <property type="match status" value="1"/>
</dbReference>
<dbReference type="SUPFAM" id="SSF48452">
    <property type="entry name" value="TPR-like"/>
    <property type="match status" value="1"/>
</dbReference>
<dbReference type="Pfam" id="PF13529">
    <property type="entry name" value="Peptidase_C39_2"/>
    <property type="match status" value="1"/>
</dbReference>
<feature type="domain" description="Peptidase C39-like" evidence="2">
    <location>
        <begin position="49"/>
        <end position="160"/>
    </location>
</feature>
<comment type="caution">
    <text evidence="3">The sequence shown here is derived from an EMBL/GenBank/DDBJ whole genome shotgun (WGS) entry which is preliminary data.</text>
</comment>
<dbReference type="RefSeq" id="WP_322853854.1">
    <property type="nucleotide sequence ID" value="NZ_JAYDCJ010000001.1"/>
</dbReference>
<evidence type="ECO:0000313" key="4">
    <source>
        <dbReference type="Proteomes" id="UP001305746"/>
    </source>
</evidence>